<proteinExistence type="predicted"/>
<protein>
    <recommendedName>
        <fullName evidence="8">Cation efflux protein transmembrane domain-containing protein</fullName>
    </recommendedName>
</protein>
<evidence type="ECO:0000256" key="1">
    <source>
        <dbReference type="ARBA" id="ARBA00004141"/>
    </source>
</evidence>
<dbReference type="InterPro" id="IPR027469">
    <property type="entry name" value="Cation_efflux_TMD_sf"/>
</dbReference>
<comment type="caution">
    <text evidence="9">The sequence shown here is derived from an EMBL/GenBank/DDBJ whole genome shotgun (WGS) entry which is preliminary data.</text>
</comment>
<comment type="subcellular location">
    <subcellularLocation>
        <location evidence="1">Membrane</location>
        <topology evidence="1">Multi-pass membrane protein</topology>
    </subcellularLocation>
</comment>
<dbReference type="SUPFAM" id="SSF161111">
    <property type="entry name" value="Cation efflux protein transmembrane domain-like"/>
    <property type="match status" value="1"/>
</dbReference>
<keyword evidence="3 7" id="KW-0812">Transmembrane</keyword>
<name>A0AAJ0MAI1_9PEZI</name>
<dbReference type="GO" id="GO:0016020">
    <property type="term" value="C:membrane"/>
    <property type="evidence" value="ECO:0007669"/>
    <property type="project" value="UniProtKB-SubCell"/>
</dbReference>
<dbReference type="Gene3D" id="3.30.70.1350">
    <property type="entry name" value="Cation efflux protein, cytoplasmic domain"/>
    <property type="match status" value="1"/>
</dbReference>
<keyword evidence="2" id="KW-0813">Transport</keyword>
<reference evidence="9" key="2">
    <citation type="submission" date="2023-06" db="EMBL/GenBank/DDBJ databases">
        <authorList>
            <consortium name="Lawrence Berkeley National Laboratory"/>
            <person name="Haridas S."/>
            <person name="Hensen N."/>
            <person name="Bonometti L."/>
            <person name="Westerberg I."/>
            <person name="Brannstrom I.O."/>
            <person name="Guillou S."/>
            <person name="Cros-Aarteil S."/>
            <person name="Calhoun S."/>
            <person name="Kuo A."/>
            <person name="Mondo S."/>
            <person name="Pangilinan J."/>
            <person name="Riley R."/>
            <person name="Labutti K."/>
            <person name="Andreopoulos B."/>
            <person name="Lipzen A."/>
            <person name="Chen C."/>
            <person name="Yanf M."/>
            <person name="Daum C."/>
            <person name="Ng V."/>
            <person name="Clum A."/>
            <person name="Steindorff A."/>
            <person name="Ohm R."/>
            <person name="Martin F."/>
            <person name="Silar P."/>
            <person name="Natvig D."/>
            <person name="Lalanne C."/>
            <person name="Gautier V."/>
            <person name="Ament-Velasquez S.L."/>
            <person name="Kruys A."/>
            <person name="Hutchinson M.I."/>
            <person name="Powell A.J."/>
            <person name="Barry K."/>
            <person name="Miller A.N."/>
            <person name="Grigoriev I.V."/>
            <person name="Debuchy R."/>
            <person name="Gladieux P."/>
            <person name="Thoren M.H."/>
            <person name="Johannesson H."/>
        </authorList>
    </citation>
    <scope>NUCLEOTIDE SEQUENCE</scope>
    <source>
        <strain evidence="9">CBS 955.72</strain>
    </source>
</reference>
<evidence type="ECO:0000259" key="8">
    <source>
        <dbReference type="Pfam" id="PF01545"/>
    </source>
</evidence>
<dbReference type="PANTHER" id="PTHR43840:SF11">
    <property type="entry name" value="CATION DIFFUSION FACILITATOR 10"/>
    <property type="match status" value="1"/>
</dbReference>
<sequence length="495" mass="54705">MCVQHADMGRGMRPIEVAGRVAQPSRGLSRARKAQARRQNGQAYRDEEDYDEEAALPCPGAVPDQRQSARAKITRQSGFKDAAHLAAAERRREELKHKVIERMRDFDAIQEKGRKSAAELRQINNKPLRQFYEAQNDFLDSWLEVDALVQAVADDVIDSMNPDADCDGVVDRHVPLDDTRGAIDTFLPPEHIAKRARDAKHASWAININIIANILLLVGKLVSLRFSPSLSLMASTADSALDLFCTLIIYGTNRVVAWRLRALQIKYPVGRRRLEPIGILVFSVIMVVSFVQILQESVTKLLPGGDRDVAALPPVAIAAMAANAIIKGIIGLACRHVKTTQVQALVQDCKTDVYFNAVSLLFPLVGVAAGIWWLDPLGASLLAVYIILDWAETCLENVSRLTGSSVDPVLQRKLLYLAFRFSPVVEGFKSLTAYHAGDGIWVELDILLDESTSLPLAHDIAETLQYCYEGLQEVDRAFVTVDYSTLGPTGHSESR</sequence>
<feature type="domain" description="Cation efflux protein transmembrane" evidence="8">
    <location>
        <begin position="208"/>
        <end position="401"/>
    </location>
</feature>
<organism evidence="9 10">
    <name type="scientific">Lasiosphaeria hispida</name>
    <dbReference type="NCBI Taxonomy" id="260671"/>
    <lineage>
        <taxon>Eukaryota</taxon>
        <taxon>Fungi</taxon>
        <taxon>Dikarya</taxon>
        <taxon>Ascomycota</taxon>
        <taxon>Pezizomycotina</taxon>
        <taxon>Sordariomycetes</taxon>
        <taxon>Sordariomycetidae</taxon>
        <taxon>Sordariales</taxon>
        <taxon>Lasiosphaeriaceae</taxon>
        <taxon>Lasiosphaeria</taxon>
    </lineage>
</organism>
<gene>
    <name evidence="9" type="ORF">B0T25DRAFT_520414</name>
</gene>
<evidence type="ECO:0000256" key="2">
    <source>
        <dbReference type="ARBA" id="ARBA00022448"/>
    </source>
</evidence>
<keyword evidence="4 7" id="KW-1133">Transmembrane helix</keyword>
<dbReference type="Gene3D" id="1.20.1510.10">
    <property type="entry name" value="Cation efflux protein transmembrane domain"/>
    <property type="match status" value="1"/>
</dbReference>
<dbReference type="InterPro" id="IPR036837">
    <property type="entry name" value="Cation_efflux_CTD_sf"/>
</dbReference>
<feature type="region of interest" description="Disordered" evidence="6">
    <location>
        <begin position="14"/>
        <end position="50"/>
    </location>
</feature>
<feature type="transmembrane region" description="Helical" evidence="7">
    <location>
        <begin position="315"/>
        <end position="333"/>
    </location>
</feature>
<dbReference type="Pfam" id="PF01545">
    <property type="entry name" value="Cation_efflux"/>
    <property type="match status" value="1"/>
</dbReference>
<dbReference type="FunFam" id="3.30.70.1350:FF:000012">
    <property type="entry name" value="Cation diffusion facilitator 10"/>
    <property type="match status" value="1"/>
</dbReference>
<dbReference type="FunFam" id="1.20.1510.10:FF:000005">
    <property type="entry name" value="Putative Cation diffusion facilitator 1"/>
    <property type="match status" value="1"/>
</dbReference>
<evidence type="ECO:0000256" key="4">
    <source>
        <dbReference type="ARBA" id="ARBA00022989"/>
    </source>
</evidence>
<feature type="transmembrane region" description="Helical" evidence="7">
    <location>
        <begin position="239"/>
        <end position="256"/>
    </location>
</feature>
<dbReference type="EMBL" id="JAUIQD010000006">
    <property type="protein sequence ID" value="KAK3345874.1"/>
    <property type="molecule type" value="Genomic_DNA"/>
</dbReference>
<dbReference type="Proteomes" id="UP001275084">
    <property type="component" value="Unassembled WGS sequence"/>
</dbReference>
<dbReference type="PANTHER" id="PTHR43840">
    <property type="entry name" value="MITOCHONDRIAL METAL TRANSPORTER 1-RELATED"/>
    <property type="match status" value="1"/>
</dbReference>
<evidence type="ECO:0000313" key="10">
    <source>
        <dbReference type="Proteomes" id="UP001275084"/>
    </source>
</evidence>
<dbReference type="InterPro" id="IPR050291">
    <property type="entry name" value="CDF_Transporter"/>
</dbReference>
<dbReference type="GO" id="GO:0030003">
    <property type="term" value="P:intracellular monoatomic cation homeostasis"/>
    <property type="evidence" value="ECO:0007669"/>
    <property type="project" value="UniProtKB-ARBA"/>
</dbReference>
<feature type="transmembrane region" description="Helical" evidence="7">
    <location>
        <begin position="353"/>
        <end position="374"/>
    </location>
</feature>
<evidence type="ECO:0000256" key="5">
    <source>
        <dbReference type="ARBA" id="ARBA00023136"/>
    </source>
</evidence>
<reference evidence="9" key="1">
    <citation type="journal article" date="2023" name="Mol. Phylogenet. Evol.">
        <title>Genome-scale phylogeny and comparative genomics of the fungal order Sordariales.</title>
        <authorList>
            <person name="Hensen N."/>
            <person name="Bonometti L."/>
            <person name="Westerberg I."/>
            <person name="Brannstrom I.O."/>
            <person name="Guillou S."/>
            <person name="Cros-Aarteil S."/>
            <person name="Calhoun S."/>
            <person name="Haridas S."/>
            <person name="Kuo A."/>
            <person name="Mondo S."/>
            <person name="Pangilinan J."/>
            <person name="Riley R."/>
            <person name="LaButti K."/>
            <person name="Andreopoulos B."/>
            <person name="Lipzen A."/>
            <person name="Chen C."/>
            <person name="Yan M."/>
            <person name="Daum C."/>
            <person name="Ng V."/>
            <person name="Clum A."/>
            <person name="Steindorff A."/>
            <person name="Ohm R.A."/>
            <person name="Martin F."/>
            <person name="Silar P."/>
            <person name="Natvig D.O."/>
            <person name="Lalanne C."/>
            <person name="Gautier V."/>
            <person name="Ament-Velasquez S.L."/>
            <person name="Kruys A."/>
            <person name="Hutchinson M.I."/>
            <person name="Powell A.J."/>
            <person name="Barry K."/>
            <person name="Miller A.N."/>
            <person name="Grigoriev I.V."/>
            <person name="Debuchy R."/>
            <person name="Gladieux P."/>
            <person name="Hiltunen Thoren M."/>
            <person name="Johannesson H."/>
        </authorList>
    </citation>
    <scope>NUCLEOTIDE SEQUENCE</scope>
    <source>
        <strain evidence="9">CBS 955.72</strain>
    </source>
</reference>
<dbReference type="GO" id="GO:0098771">
    <property type="term" value="P:inorganic ion homeostasis"/>
    <property type="evidence" value="ECO:0007669"/>
    <property type="project" value="UniProtKB-ARBA"/>
</dbReference>
<evidence type="ECO:0000256" key="7">
    <source>
        <dbReference type="SAM" id="Phobius"/>
    </source>
</evidence>
<feature type="transmembrane region" description="Helical" evidence="7">
    <location>
        <begin position="204"/>
        <end position="227"/>
    </location>
</feature>
<dbReference type="GO" id="GO:0008324">
    <property type="term" value="F:monoatomic cation transmembrane transporter activity"/>
    <property type="evidence" value="ECO:0007669"/>
    <property type="project" value="InterPro"/>
</dbReference>
<dbReference type="InterPro" id="IPR058533">
    <property type="entry name" value="Cation_efflux_TM"/>
</dbReference>
<feature type="transmembrane region" description="Helical" evidence="7">
    <location>
        <begin position="277"/>
        <end position="295"/>
    </location>
</feature>
<dbReference type="SUPFAM" id="SSF160240">
    <property type="entry name" value="Cation efflux protein cytoplasmic domain-like"/>
    <property type="match status" value="1"/>
</dbReference>
<keyword evidence="10" id="KW-1185">Reference proteome</keyword>
<evidence type="ECO:0000256" key="3">
    <source>
        <dbReference type="ARBA" id="ARBA00022692"/>
    </source>
</evidence>
<keyword evidence="5 7" id="KW-0472">Membrane</keyword>
<evidence type="ECO:0000256" key="6">
    <source>
        <dbReference type="SAM" id="MobiDB-lite"/>
    </source>
</evidence>
<accession>A0AAJ0MAI1</accession>
<dbReference type="AlphaFoldDB" id="A0AAJ0MAI1"/>
<evidence type="ECO:0000313" key="9">
    <source>
        <dbReference type="EMBL" id="KAK3345874.1"/>
    </source>
</evidence>